<dbReference type="SUPFAM" id="SSF48452">
    <property type="entry name" value="TPR-like"/>
    <property type="match status" value="1"/>
</dbReference>
<keyword evidence="1" id="KW-0802">TPR repeat</keyword>
<evidence type="ECO:0000256" key="1">
    <source>
        <dbReference type="PROSITE-ProRule" id="PRU00339"/>
    </source>
</evidence>
<evidence type="ECO:0008006" key="4">
    <source>
        <dbReference type="Google" id="ProtNLM"/>
    </source>
</evidence>
<evidence type="ECO:0000313" key="3">
    <source>
        <dbReference type="Proteomes" id="UP001605036"/>
    </source>
</evidence>
<name>A0ABD1Y319_9MARC</name>
<accession>A0ABD1Y319</accession>
<proteinExistence type="predicted"/>
<keyword evidence="3" id="KW-1185">Reference proteome</keyword>
<dbReference type="Gene3D" id="1.25.40.10">
    <property type="entry name" value="Tetratricopeptide repeat domain"/>
    <property type="match status" value="1"/>
</dbReference>
<organism evidence="2 3">
    <name type="scientific">Riccia fluitans</name>
    <dbReference type="NCBI Taxonomy" id="41844"/>
    <lineage>
        <taxon>Eukaryota</taxon>
        <taxon>Viridiplantae</taxon>
        <taxon>Streptophyta</taxon>
        <taxon>Embryophyta</taxon>
        <taxon>Marchantiophyta</taxon>
        <taxon>Marchantiopsida</taxon>
        <taxon>Marchantiidae</taxon>
        <taxon>Marchantiales</taxon>
        <taxon>Ricciaceae</taxon>
        <taxon>Riccia</taxon>
    </lineage>
</organism>
<dbReference type="SMART" id="SM00028">
    <property type="entry name" value="TPR"/>
    <property type="match status" value="2"/>
</dbReference>
<reference evidence="2 3" key="1">
    <citation type="submission" date="2024-09" db="EMBL/GenBank/DDBJ databases">
        <title>Chromosome-scale assembly of Riccia fluitans.</title>
        <authorList>
            <person name="Paukszto L."/>
            <person name="Sawicki J."/>
            <person name="Karawczyk K."/>
            <person name="Piernik-Szablinska J."/>
            <person name="Szczecinska M."/>
            <person name="Mazdziarz M."/>
        </authorList>
    </citation>
    <scope>NUCLEOTIDE SEQUENCE [LARGE SCALE GENOMIC DNA]</scope>
    <source>
        <strain evidence="2">Rf_01</strain>
        <tissue evidence="2">Aerial parts of the thallus</tissue>
    </source>
</reference>
<dbReference type="AlphaFoldDB" id="A0ABD1Y319"/>
<dbReference type="PANTHER" id="PTHR44117">
    <property type="entry name" value="INTRAFLAGELLAR TRANSPORT PROTEIN 88 HOMOLOG"/>
    <property type="match status" value="1"/>
</dbReference>
<comment type="caution">
    <text evidence="2">The sequence shown here is derived from an EMBL/GenBank/DDBJ whole genome shotgun (WGS) entry which is preliminary data.</text>
</comment>
<dbReference type="InterPro" id="IPR019734">
    <property type="entry name" value="TPR_rpt"/>
</dbReference>
<dbReference type="EMBL" id="JBHFFA010000007">
    <property type="protein sequence ID" value="KAL2614143.1"/>
    <property type="molecule type" value="Genomic_DNA"/>
</dbReference>
<dbReference type="PROSITE" id="PS50005">
    <property type="entry name" value="TPR"/>
    <property type="match status" value="2"/>
</dbReference>
<feature type="repeat" description="TPR" evidence="1">
    <location>
        <begin position="81"/>
        <end position="114"/>
    </location>
</feature>
<sequence>MNPATPKKQEANLEYQSHEMERLVNQLLQESAAAGLAFTQGGRLKVNMGNIYYEQKKYTLAIKMYRMALDQTSNTHKETRYRIMRNIGNALMRLGRYQDAAQSYESVIEIKVDHQACYNLVVCYYILGQLDKTKSVFVKMLIVRHYDSDEENNDIESDNNAVLRVCISKALKNL</sequence>
<dbReference type="InterPro" id="IPR011990">
    <property type="entry name" value="TPR-like_helical_dom_sf"/>
</dbReference>
<feature type="repeat" description="TPR" evidence="1">
    <location>
        <begin position="42"/>
        <end position="75"/>
    </location>
</feature>
<dbReference type="PANTHER" id="PTHR44117:SF1">
    <property type="entry name" value="INTRAFLAGELLAR TRANSPORT PROTEIN 88 HOMOLOG"/>
    <property type="match status" value="1"/>
</dbReference>
<dbReference type="Proteomes" id="UP001605036">
    <property type="component" value="Unassembled WGS sequence"/>
</dbReference>
<evidence type="ECO:0000313" key="2">
    <source>
        <dbReference type="EMBL" id="KAL2614143.1"/>
    </source>
</evidence>
<gene>
    <name evidence="2" type="ORF">R1flu_025835</name>
</gene>
<protein>
    <recommendedName>
        <fullName evidence="4">Tetratricopeptide repeat protein</fullName>
    </recommendedName>
</protein>
<dbReference type="Pfam" id="PF13424">
    <property type="entry name" value="TPR_12"/>
    <property type="match status" value="1"/>
</dbReference>